<dbReference type="PANTHER" id="PTHR47354">
    <property type="entry name" value="NADH OXIDOREDUCTASE HCR"/>
    <property type="match status" value="1"/>
</dbReference>
<comment type="similarity">
    <text evidence="9">In the N-terminal section; belongs to the FAD-binding oxidoreductase type 6 family.</text>
</comment>
<evidence type="ECO:0000313" key="11">
    <source>
        <dbReference type="EMBL" id="AKF04444.1"/>
    </source>
</evidence>
<comment type="cofactor">
    <cofactor evidence="1">
        <name>FAD</name>
        <dbReference type="ChEBI" id="CHEBI:57692"/>
    </cofactor>
</comment>
<dbReference type="GO" id="GO:0051537">
    <property type="term" value="F:2 iron, 2 sulfur cluster binding"/>
    <property type="evidence" value="ECO:0007669"/>
    <property type="project" value="UniProtKB-KW"/>
</dbReference>
<keyword evidence="7" id="KW-0408">Iron</keyword>
<keyword evidence="2" id="KW-0285">Flavoprotein</keyword>
<reference evidence="11 12" key="1">
    <citation type="submission" date="2015-03" db="EMBL/GenBank/DDBJ databases">
        <title>Genome assembly of Sandaracinus amylolyticus DSM 53668.</title>
        <authorList>
            <person name="Sharma G."/>
            <person name="Subramanian S."/>
        </authorList>
    </citation>
    <scope>NUCLEOTIDE SEQUENCE [LARGE SCALE GENOMIC DNA]</scope>
    <source>
        <strain evidence="11 12">DSM 53668</strain>
    </source>
</reference>
<dbReference type="Pfam" id="PF00111">
    <property type="entry name" value="Fer2"/>
    <property type="match status" value="1"/>
</dbReference>
<dbReference type="InterPro" id="IPR001041">
    <property type="entry name" value="2Fe-2S_ferredoxin-type"/>
</dbReference>
<keyword evidence="3" id="KW-0001">2Fe-2S</keyword>
<evidence type="ECO:0000256" key="9">
    <source>
        <dbReference type="ARBA" id="ARBA00061434"/>
    </source>
</evidence>
<dbReference type="InterPro" id="IPR036010">
    <property type="entry name" value="2Fe-2S_ferredoxin-like_sf"/>
</dbReference>
<dbReference type="OrthoDB" id="370747at2"/>
<dbReference type="PRINTS" id="PR00371">
    <property type="entry name" value="FPNCR"/>
</dbReference>
<dbReference type="CDD" id="cd06216">
    <property type="entry name" value="FNR_iron_sulfur_binding_2"/>
    <property type="match status" value="1"/>
</dbReference>
<evidence type="ECO:0000256" key="7">
    <source>
        <dbReference type="ARBA" id="ARBA00023004"/>
    </source>
</evidence>
<dbReference type="RefSeq" id="WP_053231788.1">
    <property type="nucleotide sequence ID" value="NZ_CP011125.1"/>
</dbReference>
<dbReference type="InterPro" id="IPR012675">
    <property type="entry name" value="Beta-grasp_dom_sf"/>
</dbReference>
<dbReference type="AlphaFoldDB" id="A0A0F6SE23"/>
<dbReference type="SUPFAM" id="SSF54292">
    <property type="entry name" value="2Fe-2S ferredoxin-like"/>
    <property type="match status" value="1"/>
</dbReference>
<dbReference type="Proteomes" id="UP000034883">
    <property type="component" value="Chromosome"/>
</dbReference>
<evidence type="ECO:0000256" key="4">
    <source>
        <dbReference type="ARBA" id="ARBA00022723"/>
    </source>
</evidence>
<dbReference type="SUPFAM" id="SSF52343">
    <property type="entry name" value="Ferredoxin reductase-like, C-terminal NADP-linked domain"/>
    <property type="match status" value="1"/>
</dbReference>
<evidence type="ECO:0000259" key="10">
    <source>
        <dbReference type="PROSITE" id="PS51384"/>
    </source>
</evidence>
<dbReference type="Gene3D" id="3.10.20.30">
    <property type="match status" value="1"/>
</dbReference>
<dbReference type="InterPro" id="IPR001709">
    <property type="entry name" value="Flavoprot_Pyr_Nucl_cyt_Rdtase"/>
</dbReference>
<keyword evidence="5" id="KW-0274">FAD</keyword>
<keyword evidence="12" id="KW-1185">Reference proteome</keyword>
<dbReference type="STRING" id="927083.DB32_001593"/>
<dbReference type="Gene3D" id="2.40.30.10">
    <property type="entry name" value="Translation factors"/>
    <property type="match status" value="1"/>
</dbReference>
<feature type="domain" description="FAD-binding FR-type" evidence="10">
    <location>
        <begin position="41"/>
        <end position="144"/>
    </location>
</feature>
<dbReference type="InterPro" id="IPR039261">
    <property type="entry name" value="FNR_nucleotide-bd"/>
</dbReference>
<dbReference type="InterPro" id="IPR008333">
    <property type="entry name" value="Cbr1-like_FAD-bd_dom"/>
</dbReference>
<evidence type="ECO:0000256" key="6">
    <source>
        <dbReference type="ARBA" id="ARBA00023002"/>
    </source>
</evidence>
<dbReference type="Gene3D" id="3.40.50.80">
    <property type="entry name" value="Nucleotide-binding domain of ferredoxin-NADP reductase (FNR) module"/>
    <property type="match status" value="1"/>
</dbReference>
<dbReference type="Pfam" id="PF00175">
    <property type="entry name" value="NAD_binding_1"/>
    <property type="match status" value="1"/>
</dbReference>
<dbReference type="EMBL" id="CP011125">
    <property type="protein sequence ID" value="AKF04444.1"/>
    <property type="molecule type" value="Genomic_DNA"/>
</dbReference>
<evidence type="ECO:0000256" key="2">
    <source>
        <dbReference type="ARBA" id="ARBA00022630"/>
    </source>
</evidence>
<dbReference type="SUPFAM" id="SSF63380">
    <property type="entry name" value="Riboflavin synthase domain-like"/>
    <property type="match status" value="1"/>
</dbReference>
<keyword evidence="8" id="KW-0411">Iron-sulfur</keyword>
<evidence type="ECO:0000256" key="5">
    <source>
        <dbReference type="ARBA" id="ARBA00022827"/>
    </source>
</evidence>
<evidence type="ECO:0000256" key="8">
    <source>
        <dbReference type="ARBA" id="ARBA00023014"/>
    </source>
</evidence>
<dbReference type="GO" id="GO:0046872">
    <property type="term" value="F:metal ion binding"/>
    <property type="evidence" value="ECO:0007669"/>
    <property type="project" value="UniProtKB-KW"/>
</dbReference>
<dbReference type="PROSITE" id="PS51384">
    <property type="entry name" value="FAD_FR"/>
    <property type="match status" value="1"/>
</dbReference>
<evidence type="ECO:0000313" key="12">
    <source>
        <dbReference type="Proteomes" id="UP000034883"/>
    </source>
</evidence>
<protein>
    <submittedName>
        <fullName evidence="11">Flavodoxin reductases (Ferredoxin-NADPH reductases) family 1</fullName>
    </submittedName>
</protein>
<dbReference type="PRINTS" id="PR00410">
    <property type="entry name" value="PHEHYDRXLASE"/>
</dbReference>
<dbReference type="CDD" id="cd00207">
    <property type="entry name" value="fer2"/>
    <property type="match status" value="1"/>
</dbReference>
<proteinExistence type="inferred from homology"/>
<dbReference type="InterPro" id="IPR050415">
    <property type="entry name" value="MRET"/>
</dbReference>
<dbReference type="GO" id="GO:0016491">
    <property type="term" value="F:oxidoreductase activity"/>
    <property type="evidence" value="ECO:0007669"/>
    <property type="project" value="UniProtKB-KW"/>
</dbReference>
<gene>
    <name evidence="11" type="ORF">DB32_001593</name>
</gene>
<sequence length="366" mass="40087">MPRAESIVDACRATGRGVARRLLLDRQAELWCRELALTASLTEIRARVVSIVEETPDARTLVLRPNRRWRAHRAGQHTMVELEIDGARVRRCYSISSAPVPGERLVSITAKRVPGGRVSNWLHDRVRVGDVLVLSPPAGDFVLPEPTPERLLMLSGGSGITPIAAMLRDLAARDLVRDVVLVHHARSRRDVIFREAIEALAAAHRGLRVVWCLDDEPGAPVGFDEARFAALVPDFASRSTWLCGPPAMMARVEQTWRRAGAEARLRRERFAPPPIEPADDARALSLSLSRVGRTIEVSSCESLLVQLERAGERPSSGCRMGICRSCTTRKRSGVVKSLLTGATSGAGDEEIQLCVSAPCTDLDLLL</sequence>
<evidence type="ECO:0000256" key="3">
    <source>
        <dbReference type="ARBA" id="ARBA00022714"/>
    </source>
</evidence>
<organism evidence="11 12">
    <name type="scientific">Sandaracinus amylolyticus</name>
    <dbReference type="NCBI Taxonomy" id="927083"/>
    <lineage>
        <taxon>Bacteria</taxon>
        <taxon>Pseudomonadati</taxon>
        <taxon>Myxococcota</taxon>
        <taxon>Polyangia</taxon>
        <taxon>Polyangiales</taxon>
        <taxon>Sandaracinaceae</taxon>
        <taxon>Sandaracinus</taxon>
    </lineage>
</organism>
<dbReference type="KEGG" id="samy:DB32_001593"/>
<accession>A0A0F6SE23</accession>
<dbReference type="PANTHER" id="PTHR47354:SF6">
    <property type="entry name" value="NADH OXIDOREDUCTASE HCR"/>
    <property type="match status" value="1"/>
</dbReference>
<keyword evidence="4" id="KW-0479">Metal-binding</keyword>
<keyword evidence="6" id="KW-0560">Oxidoreductase</keyword>
<evidence type="ECO:0000256" key="1">
    <source>
        <dbReference type="ARBA" id="ARBA00001974"/>
    </source>
</evidence>
<dbReference type="InterPro" id="IPR017927">
    <property type="entry name" value="FAD-bd_FR_type"/>
</dbReference>
<dbReference type="InterPro" id="IPR001433">
    <property type="entry name" value="OxRdtase_FAD/NAD-bd"/>
</dbReference>
<dbReference type="Pfam" id="PF00970">
    <property type="entry name" value="FAD_binding_6"/>
    <property type="match status" value="1"/>
</dbReference>
<dbReference type="InterPro" id="IPR017938">
    <property type="entry name" value="Riboflavin_synthase-like_b-brl"/>
</dbReference>
<name>A0A0F6SE23_9BACT</name>